<reference evidence="2" key="1">
    <citation type="submission" date="2021-05" db="EMBL/GenBank/DDBJ databases">
        <authorList>
            <person name="Pietrasiak N."/>
            <person name="Ward R."/>
            <person name="Stajich J.E."/>
            <person name="Kurbessoian T."/>
        </authorList>
    </citation>
    <scope>NUCLEOTIDE SEQUENCE</scope>
    <source>
        <strain evidence="2">CPER-KK1</strain>
    </source>
</reference>
<accession>A0A951PG27</accession>
<reference evidence="2" key="2">
    <citation type="journal article" date="2022" name="Microbiol. Resour. Announc.">
        <title>Metagenome Sequencing to Explore Phylogenomics of Terrestrial Cyanobacteria.</title>
        <authorList>
            <person name="Ward R.D."/>
            <person name="Stajich J.E."/>
            <person name="Johansen J.R."/>
            <person name="Huntemann M."/>
            <person name="Clum A."/>
            <person name="Foster B."/>
            <person name="Foster B."/>
            <person name="Roux S."/>
            <person name="Palaniappan K."/>
            <person name="Varghese N."/>
            <person name="Mukherjee S."/>
            <person name="Reddy T.B.K."/>
            <person name="Daum C."/>
            <person name="Copeland A."/>
            <person name="Chen I.A."/>
            <person name="Ivanova N.N."/>
            <person name="Kyrpides N.C."/>
            <person name="Shapiro N."/>
            <person name="Eloe-Fadrosh E.A."/>
            <person name="Pietrasiak N."/>
        </authorList>
    </citation>
    <scope>NUCLEOTIDE SEQUENCE</scope>
    <source>
        <strain evidence="2">CPER-KK1</strain>
    </source>
</reference>
<sequence length="331" mass="37669">MSLISVIIPVYNGEKTIRETIESVLTQTFRDFELIILNDGSQDSTLEVVSSIQDSRLKVFSHPNAGLAASRNRGTFHAVGEYISFIDADDLWTPDKLETQLKALQDNPEAAVAYSWTNYIDESGQFLRRGGYLTANGNVYAKLLVVDFLENGSNPLIRRQALIQVGGFDESLPAAEDWDILLRLAAQYSFVAVPHPQILYRVSANSMSAHVVRQETACLKVLERAFNQAPESLQYLKKYSMANLYRYLSFKVLDAYADRKRGLIAARFLWQLIKNDLASLKQYSTWQVFFRVAVWVLLPPHKAQRLIDNFPPLPYIHADLLMHFKTDIFLT</sequence>
<keyword evidence="2" id="KW-0328">Glycosyltransferase</keyword>
<dbReference type="EC" id="2.4.-.-" evidence="2"/>
<feature type="domain" description="Glycosyltransferase 2-like prokaryotic type" evidence="1">
    <location>
        <begin position="5"/>
        <end position="252"/>
    </location>
</feature>
<gene>
    <name evidence="2" type="ORF">KME25_01330</name>
</gene>
<proteinExistence type="predicted"/>
<dbReference type="EMBL" id="JAHHIF010000002">
    <property type="protein sequence ID" value="MBW4543081.1"/>
    <property type="molecule type" value="Genomic_DNA"/>
</dbReference>
<protein>
    <submittedName>
        <fullName evidence="2">Glycosyltransferase</fullName>
        <ecNumber evidence="2">2.4.-.-</ecNumber>
    </submittedName>
</protein>
<dbReference type="PANTHER" id="PTHR43685">
    <property type="entry name" value="GLYCOSYLTRANSFERASE"/>
    <property type="match status" value="1"/>
</dbReference>
<evidence type="ECO:0000259" key="1">
    <source>
        <dbReference type="Pfam" id="PF10111"/>
    </source>
</evidence>
<dbReference type="AlphaFoldDB" id="A0A951PG27"/>
<evidence type="ECO:0000313" key="3">
    <source>
        <dbReference type="Proteomes" id="UP000753908"/>
    </source>
</evidence>
<dbReference type="Proteomes" id="UP000753908">
    <property type="component" value="Unassembled WGS sequence"/>
</dbReference>
<dbReference type="Gene3D" id="3.90.550.10">
    <property type="entry name" value="Spore Coat Polysaccharide Biosynthesis Protein SpsA, Chain A"/>
    <property type="match status" value="1"/>
</dbReference>
<dbReference type="InterPro" id="IPR029044">
    <property type="entry name" value="Nucleotide-diphossugar_trans"/>
</dbReference>
<keyword evidence="2" id="KW-0808">Transferase</keyword>
<dbReference type="Pfam" id="PF10111">
    <property type="entry name" value="Glyco_tranf_2_2"/>
    <property type="match status" value="1"/>
</dbReference>
<dbReference type="InterPro" id="IPR050834">
    <property type="entry name" value="Glycosyltransf_2"/>
</dbReference>
<dbReference type="SUPFAM" id="SSF53448">
    <property type="entry name" value="Nucleotide-diphospho-sugar transferases"/>
    <property type="match status" value="1"/>
</dbReference>
<name>A0A951PG27_9CYAN</name>
<organism evidence="2 3">
    <name type="scientific">Symplocastrum torsivum CPER-KK1</name>
    <dbReference type="NCBI Taxonomy" id="450513"/>
    <lineage>
        <taxon>Bacteria</taxon>
        <taxon>Bacillati</taxon>
        <taxon>Cyanobacteriota</taxon>
        <taxon>Cyanophyceae</taxon>
        <taxon>Oscillatoriophycideae</taxon>
        <taxon>Oscillatoriales</taxon>
        <taxon>Microcoleaceae</taxon>
        <taxon>Symplocastrum</taxon>
    </lineage>
</organism>
<dbReference type="GO" id="GO:0016757">
    <property type="term" value="F:glycosyltransferase activity"/>
    <property type="evidence" value="ECO:0007669"/>
    <property type="project" value="UniProtKB-KW"/>
</dbReference>
<evidence type="ECO:0000313" key="2">
    <source>
        <dbReference type="EMBL" id="MBW4543081.1"/>
    </source>
</evidence>
<dbReference type="InterPro" id="IPR019290">
    <property type="entry name" value="GlycosylTrfase-like_prok"/>
</dbReference>
<dbReference type="PANTHER" id="PTHR43685:SF2">
    <property type="entry name" value="GLYCOSYLTRANSFERASE 2-LIKE DOMAIN-CONTAINING PROTEIN"/>
    <property type="match status" value="1"/>
</dbReference>
<comment type="caution">
    <text evidence="2">The sequence shown here is derived from an EMBL/GenBank/DDBJ whole genome shotgun (WGS) entry which is preliminary data.</text>
</comment>